<dbReference type="SUPFAM" id="SSF50800">
    <property type="entry name" value="PK beta-barrel domain-like"/>
    <property type="match status" value="1"/>
</dbReference>
<reference evidence="6" key="1">
    <citation type="journal article" date="2016" name="Gigascience">
        <title>De novo construction of an expanded transcriptome assembly for the western tarnished plant bug, Lygus hesperus.</title>
        <authorList>
            <person name="Tassone E.E."/>
            <person name="Geib S.M."/>
            <person name="Hall B."/>
            <person name="Fabrick J.A."/>
            <person name="Brent C.S."/>
            <person name="Hull J.J."/>
        </authorList>
    </citation>
    <scope>NUCLEOTIDE SEQUENCE</scope>
</reference>
<name>A0A146KZK5_LYGHE</name>
<dbReference type="InterPro" id="IPR011037">
    <property type="entry name" value="Pyrv_Knase-like_insert_dom_sf"/>
</dbReference>
<evidence type="ECO:0000259" key="5">
    <source>
        <dbReference type="PROSITE" id="PS51340"/>
    </source>
</evidence>
<dbReference type="Gene3D" id="3.40.640.10">
    <property type="entry name" value="Type I PLP-dependent aspartate aminotransferase-like (Major domain)"/>
    <property type="match status" value="1"/>
</dbReference>
<keyword evidence="2 4" id="KW-0663">Pyridoxal phosphate</keyword>
<comment type="catalytic activity">
    <reaction evidence="4">
        <text>Mo-molybdopterin + L-cysteine + AH2 = thio-Mo-molybdopterin + L-alanine + A + H2O</text>
        <dbReference type="Rhea" id="RHEA:42636"/>
        <dbReference type="ChEBI" id="CHEBI:13193"/>
        <dbReference type="ChEBI" id="CHEBI:15377"/>
        <dbReference type="ChEBI" id="CHEBI:17499"/>
        <dbReference type="ChEBI" id="CHEBI:35235"/>
        <dbReference type="ChEBI" id="CHEBI:57972"/>
        <dbReference type="ChEBI" id="CHEBI:71302"/>
        <dbReference type="ChEBI" id="CHEBI:82685"/>
        <dbReference type="EC" id="2.8.1.9"/>
    </reaction>
</comment>
<proteinExistence type="inferred from homology"/>
<comment type="similarity">
    <text evidence="4">Belongs to the class-V pyridoxal-phosphate-dependent aminotransferase family. MOCOS subfamily.</text>
</comment>
<dbReference type="GO" id="GO:0030170">
    <property type="term" value="F:pyridoxal phosphate binding"/>
    <property type="evidence" value="ECO:0007669"/>
    <property type="project" value="UniProtKB-UniRule"/>
</dbReference>
<dbReference type="AlphaFoldDB" id="A0A146KZK5"/>
<dbReference type="Pfam" id="PF00266">
    <property type="entry name" value="Aminotran_5"/>
    <property type="match status" value="1"/>
</dbReference>
<dbReference type="SUPFAM" id="SSF141673">
    <property type="entry name" value="MOSC N-terminal domain-like"/>
    <property type="match status" value="1"/>
</dbReference>
<dbReference type="EMBL" id="GDHC01018207">
    <property type="protein sequence ID" value="JAQ00422.1"/>
    <property type="molecule type" value="Transcribed_RNA"/>
</dbReference>
<keyword evidence="1 4" id="KW-0808">Transferase</keyword>
<dbReference type="PANTHER" id="PTHR14237">
    <property type="entry name" value="MOLYBDOPTERIN COFACTOR SULFURASE MOSC"/>
    <property type="match status" value="1"/>
</dbReference>
<sequence length="838" mass="94627">MEATRPTCEDVFSRETSERIRREFQRLGDLCYLDQTSCALYSDSYIEKSLKDLSSNVYCNPHSSSTVSKHCTDSIDQVRFRILQHFNTDVDEYSVIFTSGATDSIKLLANCFKWKNDENHDDSSCSTSEFVYMEDNHTSILGMRDLVSARGAQVRCLSHQETLATFSQPGERHPERNWPTNSLFAYSAQCNFSGVKYPLSWIEKVHGGLLNDKSNWYCLLDAASYVSTCKLDLSVVQPDFVCISFYKVFGFPTGLGALLVKNKSAGTLEKIYYGGGTVLMALSSVPEHVPRPALHDRFEDGTLNYLSIINLIHGFNSMEDMIGDFTLLMRHCFSLAKYAFYSLLSLHHSNGSSAVKLYADTPYDDDSYQGNIVNFNMLRANGEYIGYAEVLNMANMHGIQLRTGCFCNPGACRRHLNLTTEDVRRHYAAGHVCGDDHDLVDGRPTGSVRISFGAYNTKNDVDRLLHMLETCFVLQPALHRVPDSWEHQSNVLRHKFQTNISKNTILENGNFDKFQTSKNLDRIEIESRTPSQDSNSLVQPPLVNLRIVDQYSTANESDSRRPFISKIFLYPIKSCGRFSVDKWDIDSKGLKYDRQWMVTTESGVALTQKSEPLLCLIRPYIDEANDQLLITFKGEDSISITLNPLNDGKIKDGYSLCQSKVCGDRIRGYDCGDEVACWLSHVLNRPGLRLIRQLPDDKRTNKQNLGALTLSNQSQFLFINDASVKWLADKLEEDSECSKESMINRFRSNLVMSGLEEAFLEKSWTRLTIGKIAFNVDGPCSRCQMICIDQETGLKTKEPLTTLTAAFQGKMKFGIYLSRSDTNTVSISVKDEVIPSVD</sequence>
<dbReference type="HAMAP" id="MF_03050">
    <property type="entry name" value="MOCOS"/>
    <property type="match status" value="1"/>
</dbReference>
<dbReference type="InterPro" id="IPR005303">
    <property type="entry name" value="MOCOS_middle"/>
</dbReference>
<dbReference type="GO" id="GO:0008265">
    <property type="term" value="F:molybdenum cofactor sulfurtransferase activity"/>
    <property type="evidence" value="ECO:0007669"/>
    <property type="project" value="UniProtKB-UniRule"/>
</dbReference>
<protein>
    <recommendedName>
        <fullName evidence="4">Molybdenum cofactor sulfurase</fullName>
        <shortName evidence="4">MCS</shortName>
        <shortName evidence="4">MOS</shortName>
        <shortName evidence="4">MoCo sulfurase</shortName>
        <ecNumber evidence="4">2.8.1.9</ecNumber>
    </recommendedName>
    <alternativeName>
        <fullName evidence="4">Molybdenum cofactor sulfurtransferase</fullName>
    </alternativeName>
    <alternativeName>
        <fullName evidence="4">Protein maroon-like</fullName>
        <shortName evidence="4">Ma-l</shortName>
    </alternativeName>
</protein>
<evidence type="ECO:0000256" key="3">
    <source>
        <dbReference type="ARBA" id="ARBA00023150"/>
    </source>
</evidence>
<organism evidence="6">
    <name type="scientific">Lygus hesperus</name>
    <name type="common">Western plant bug</name>
    <dbReference type="NCBI Taxonomy" id="30085"/>
    <lineage>
        <taxon>Eukaryota</taxon>
        <taxon>Metazoa</taxon>
        <taxon>Ecdysozoa</taxon>
        <taxon>Arthropoda</taxon>
        <taxon>Hexapoda</taxon>
        <taxon>Insecta</taxon>
        <taxon>Pterygota</taxon>
        <taxon>Neoptera</taxon>
        <taxon>Paraneoptera</taxon>
        <taxon>Hemiptera</taxon>
        <taxon>Heteroptera</taxon>
        <taxon>Panheteroptera</taxon>
        <taxon>Cimicomorpha</taxon>
        <taxon>Miridae</taxon>
        <taxon>Mirini</taxon>
        <taxon>Lygus</taxon>
    </lineage>
</organism>
<comment type="function">
    <text evidence="4">Sulfurates the molybdenum cofactor. Sulfation of molybdenum is essential for xanthine dehydrogenase (XDH) and aldehyde oxidase (ADO) enzymes in which molybdenum cofactor is liganded by 1 oxygen and 1 sulfur atom in active form.</text>
</comment>
<dbReference type="InterPro" id="IPR000192">
    <property type="entry name" value="Aminotrans_V_dom"/>
</dbReference>
<evidence type="ECO:0000256" key="1">
    <source>
        <dbReference type="ARBA" id="ARBA00022679"/>
    </source>
</evidence>
<dbReference type="InterPro" id="IPR015421">
    <property type="entry name" value="PyrdxlP-dep_Trfase_major"/>
</dbReference>
<comment type="cofactor">
    <cofactor evidence="4">
        <name>pyridoxal 5'-phosphate</name>
        <dbReference type="ChEBI" id="CHEBI:597326"/>
    </cofactor>
</comment>
<dbReference type="EC" id="2.8.1.9" evidence="4"/>
<dbReference type="InterPro" id="IPR015422">
    <property type="entry name" value="PyrdxlP-dep_Trfase_small"/>
</dbReference>
<dbReference type="Pfam" id="PF03476">
    <property type="entry name" value="MOSC_N"/>
    <property type="match status" value="1"/>
</dbReference>
<dbReference type="PANTHER" id="PTHR14237:SF80">
    <property type="entry name" value="MOLYBDENUM COFACTOR SULFURASE"/>
    <property type="match status" value="1"/>
</dbReference>
<dbReference type="Pfam" id="PF03473">
    <property type="entry name" value="MOSC"/>
    <property type="match status" value="1"/>
</dbReference>
<dbReference type="InterPro" id="IPR028886">
    <property type="entry name" value="MoCo_sulfurase"/>
</dbReference>
<dbReference type="InterPro" id="IPR015424">
    <property type="entry name" value="PyrdxlP-dep_Trfase"/>
</dbReference>
<evidence type="ECO:0000256" key="4">
    <source>
        <dbReference type="HAMAP-Rule" id="MF_03050"/>
    </source>
</evidence>
<feature type="domain" description="MOSC" evidence="5">
    <location>
        <begin position="688"/>
        <end position="836"/>
    </location>
</feature>
<dbReference type="Gene3D" id="3.90.1150.10">
    <property type="entry name" value="Aspartate Aminotransferase, domain 1"/>
    <property type="match status" value="1"/>
</dbReference>
<gene>
    <name evidence="6" type="primary">mal2</name>
    <name evidence="4" type="synonym">mal</name>
    <name evidence="6" type="ORF">g.87536</name>
</gene>
<dbReference type="GO" id="GO:0016829">
    <property type="term" value="F:lyase activity"/>
    <property type="evidence" value="ECO:0007669"/>
    <property type="project" value="UniProtKB-UniRule"/>
</dbReference>
<dbReference type="PROSITE" id="PS51340">
    <property type="entry name" value="MOSC"/>
    <property type="match status" value="1"/>
</dbReference>
<keyword evidence="3 4" id="KW-0501">Molybdenum cofactor biosynthesis</keyword>
<dbReference type="GO" id="GO:0006777">
    <property type="term" value="P:Mo-molybdopterin cofactor biosynthetic process"/>
    <property type="evidence" value="ECO:0007669"/>
    <property type="project" value="UniProtKB-UniRule"/>
</dbReference>
<evidence type="ECO:0000313" key="6">
    <source>
        <dbReference type="EMBL" id="JAQ00422.1"/>
    </source>
</evidence>
<evidence type="ECO:0000256" key="2">
    <source>
        <dbReference type="ARBA" id="ARBA00022898"/>
    </source>
</evidence>
<feature type="active site" evidence="4">
    <location>
        <position position="407"/>
    </location>
</feature>
<dbReference type="SUPFAM" id="SSF53383">
    <property type="entry name" value="PLP-dependent transferases"/>
    <property type="match status" value="1"/>
</dbReference>
<accession>A0A146KZK5</accession>
<dbReference type="GO" id="GO:0030151">
    <property type="term" value="F:molybdenum ion binding"/>
    <property type="evidence" value="ECO:0007669"/>
    <property type="project" value="UniProtKB-UniRule"/>
</dbReference>
<dbReference type="InterPro" id="IPR005302">
    <property type="entry name" value="MoCF_Sase_C"/>
</dbReference>
<feature type="modified residue" description="N6-(pyridoxal phosphate)lysine" evidence="4">
    <location>
        <position position="247"/>
    </location>
</feature>